<dbReference type="PANTHER" id="PTHR32063:SF0">
    <property type="entry name" value="SWARMING MOTILITY PROTEIN SWRC"/>
    <property type="match status" value="1"/>
</dbReference>
<reference evidence="1 2" key="1">
    <citation type="submission" date="2017-07" db="EMBL/GenBank/DDBJ databases">
        <title>Isolation and whole genome analysis of endospore-forming bacteria from heroin.</title>
        <authorList>
            <person name="Kalinowski J."/>
            <person name="Ahrens B."/>
            <person name="Al-Dilaimi A."/>
            <person name="Winkler A."/>
            <person name="Wibberg D."/>
            <person name="Schleenbecker U."/>
            <person name="Ruckert C."/>
            <person name="Wolfel R."/>
            <person name="Grass G."/>
        </authorList>
    </citation>
    <scope>NUCLEOTIDE SEQUENCE [LARGE SCALE GENOMIC DNA]</scope>
    <source>
        <strain evidence="1 2">7523-2</strain>
    </source>
</reference>
<dbReference type="GO" id="GO:0042910">
    <property type="term" value="F:xenobiotic transmembrane transporter activity"/>
    <property type="evidence" value="ECO:0007669"/>
    <property type="project" value="TreeGrafter"/>
</dbReference>
<evidence type="ECO:0000313" key="1">
    <source>
        <dbReference type="EMBL" id="PAF11729.1"/>
    </source>
</evidence>
<dbReference type="Gene3D" id="3.30.70.1430">
    <property type="entry name" value="Multidrug efflux transporter AcrB pore domain"/>
    <property type="match status" value="1"/>
</dbReference>
<sequence>VPIEQIVQNLNGVNVVSSNSMQNASSIQVEYGFEKNMDEAEDELNDALADIELPEGANEPEVSRLSLNAFP</sequence>
<organism evidence="1 2">
    <name type="scientific">Shouchella clausii</name>
    <name type="common">Alkalihalobacillus clausii</name>
    <dbReference type="NCBI Taxonomy" id="79880"/>
    <lineage>
        <taxon>Bacteria</taxon>
        <taxon>Bacillati</taxon>
        <taxon>Bacillota</taxon>
        <taxon>Bacilli</taxon>
        <taxon>Bacillales</taxon>
        <taxon>Bacillaceae</taxon>
        <taxon>Shouchella</taxon>
    </lineage>
</organism>
<dbReference type="EMBL" id="NPBS01000838">
    <property type="protein sequence ID" value="PAF11729.1"/>
    <property type="molecule type" value="Genomic_DNA"/>
</dbReference>
<protein>
    <submittedName>
        <fullName evidence="1">Uncharacterized protein</fullName>
    </submittedName>
</protein>
<proteinExistence type="predicted"/>
<evidence type="ECO:0000313" key="2">
    <source>
        <dbReference type="Proteomes" id="UP000216133"/>
    </source>
</evidence>
<dbReference type="RefSeq" id="WP_143118159.1">
    <property type="nucleotide sequence ID" value="NZ_NPBS01000838.1"/>
</dbReference>
<dbReference type="AlphaFoldDB" id="A0A268QUL7"/>
<gene>
    <name evidence="1" type="ORF">CHH61_25730</name>
</gene>
<dbReference type="SUPFAM" id="SSF82693">
    <property type="entry name" value="Multidrug efflux transporter AcrB pore domain, PN1, PN2, PC1 and PC2 subdomains"/>
    <property type="match status" value="1"/>
</dbReference>
<comment type="caution">
    <text evidence="1">The sequence shown here is derived from an EMBL/GenBank/DDBJ whole genome shotgun (WGS) entry which is preliminary data.</text>
</comment>
<dbReference type="InterPro" id="IPR001036">
    <property type="entry name" value="Acrflvin-R"/>
</dbReference>
<accession>A0A268QUL7</accession>
<name>A0A268QUL7_SHOCL</name>
<dbReference type="PANTHER" id="PTHR32063">
    <property type="match status" value="1"/>
</dbReference>
<dbReference type="Pfam" id="PF00873">
    <property type="entry name" value="ACR_tran"/>
    <property type="match status" value="1"/>
</dbReference>
<feature type="non-terminal residue" evidence="1">
    <location>
        <position position="1"/>
    </location>
</feature>
<dbReference type="GO" id="GO:0005886">
    <property type="term" value="C:plasma membrane"/>
    <property type="evidence" value="ECO:0007669"/>
    <property type="project" value="TreeGrafter"/>
</dbReference>
<dbReference type="Proteomes" id="UP000216133">
    <property type="component" value="Unassembled WGS sequence"/>
</dbReference>
<feature type="non-terminal residue" evidence="1">
    <location>
        <position position="71"/>
    </location>
</feature>